<dbReference type="OrthoDB" id="9781413at2"/>
<dbReference type="InterPro" id="IPR000150">
    <property type="entry name" value="Cof"/>
</dbReference>
<dbReference type="Pfam" id="PF08282">
    <property type="entry name" value="Hydrolase_3"/>
    <property type="match status" value="1"/>
</dbReference>
<dbReference type="GO" id="GO:0000287">
    <property type="term" value="F:magnesium ion binding"/>
    <property type="evidence" value="ECO:0007669"/>
    <property type="project" value="TreeGrafter"/>
</dbReference>
<keyword evidence="1" id="KW-0378">Hydrolase</keyword>
<reference evidence="2" key="1">
    <citation type="submission" date="2011-04" db="EMBL/GenBank/DDBJ databases">
        <title>The complete genome of Treponema brennaborense DSM 12168.</title>
        <authorList>
            <person name="Lucas S."/>
            <person name="Han J."/>
            <person name="Lapidus A."/>
            <person name="Bruce D."/>
            <person name="Goodwin L."/>
            <person name="Pitluck S."/>
            <person name="Peters L."/>
            <person name="Kyrpides N."/>
            <person name="Mavromatis K."/>
            <person name="Ivanova N."/>
            <person name="Mikhailova N."/>
            <person name="Pagani I."/>
            <person name="Teshima H."/>
            <person name="Detter J.C."/>
            <person name="Tapia R."/>
            <person name="Han C."/>
            <person name="Land M."/>
            <person name="Hauser L."/>
            <person name="Markowitz V."/>
            <person name="Cheng J.-F."/>
            <person name="Hugenholtz P."/>
            <person name="Woyke T."/>
            <person name="Wu D."/>
            <person name="Gronow S."/>
            <person name="Wellnitz S."/>
            <person name="Brambilla E."/>
            <person name="Klenk H.-P."/>
            <person name="Eisen J.A."/>
        </authorList>
    </citation>
    <scope>NUCLEOTIDE SEQUENCE [LARGE SCALE GENOMIC DNA]</scope>
    <source>
        <strain evidence="2">DSM 12168 / CIP 105900 / DD5/3</strain>
    </source>
</reference>
<keyword evidence="2" id="KW-1185">Reference proteome</keyword>
<sequence>MNYNKLPAEKLRAGIIAIDLDDTLLKEDLSISDYTVSVLQRAADAGIYVTLCSGRTDNAILPYVRRLDLAGKEQGRYIIAQNGASVSDLHTRREIFSRTVDPELLIYAHRAAAERGMFSEVYDASTIYVPADNEWTQTDVKLSGLKMQVVPEYEALLGKGHPKMVIPGDPAEIQLLQAALKAAIGDKCVIFTSKPYFLEILPYNCGKGEALEWLSDRLAIPRSRTMSFGDSMNDESMIRYAEQSVAMCNGLDAIKELARYVTEYSHNEDGLARFIEKYVL</sequence>
<dbReference type="SUPFAM" id="SSF56784">
    <property type="entry name" value="HAD-like"/>
    <property type="match status" value="1"/>
</dbReference>
<dbReference type="RefSeq" id="WP_013757483.1">
    <property type="nucleotide sequence ID" value="NC_015500.1"/>
</dbReference>
<dbReference type="GO" id="GO:0005829">
    <property type="term" value="C:cytosol"/>
    <property type="evidence" value="ECO:0007669"/>
    <property type="project" value="TreeGrafter"/>
</dbReference>
<dbReference type="NCBIfam" id="TIGR01484">
    <property type="entry name" value="HAD-SF-IIB"/>
    <property type="match status" value="1"/>
</dbReference>
<dbReference type="HOGENOM" id="CLU_044146_0_1_12"/>
<evidence type="ECO:0000313" key="2">
    <source>
        <dbReference type="Proteomes" id="UP000006546"/>
    </source>
</evidence>
<dbReference type="EMBL" id="CP002696">
    <property type="protein sequence ID" value="AEE15764.1"/>
    <property type="molecule type" value="Genomic_DNA"/>
</dbReference>
<dbReference type="CDD" id="cd07516">
    <property type="entry name" value="HAD_Pase"/>
    <property type="match status" value="1"/>
</dbReference>
<dbReference type="GO" id="GO:0016791">
    <property type="term" value="F:phosphatase activity"/>
    <property type="evidence" value="ECO:0007669"/>
    <property type="project" value="UniProtKB-ARBA"/>
</dbReference>
<dbReference type="InterPro" id="IPR023214">
    <property type="entry name" value="HAD_sf"/>
</dbReference>
<dbReference type="InterPro" id="IPR006379">
    <property type="entry name" value="HAD-SF_hydro_IIB"/>
</dbReference>
<dbReference type="PROSITE" id="PS01229">
    <property type="entry name" value="COF_2"/>
    <property type="match status" value="1"/>
</dbReference>
<dbReference type="InterPro" id="IPR036412">
    <property type="entry name" value="HAD-like_sf"/>
</dbReference>
<evidence type="ECO:0000313" key="1">
    <source>
        <dbReference type="EMBL" id="AEE15764.1"/>
    </source>
</evidence>
<dbReference type="eggNOG" id="COG0561">
    <property type="taxonomic scope" value="Bacteria"/>
</dbReference>
<dbReference type="PANTHER" id="PTHR10000:SF8">
    <property type="entry name" value="HAD SUPERFAMILY HYDROLASE-LIKE, TYPE 3"/>
    <property type="match status" value="1"/>
</dbReference>
<organism evidence="1 2">
    <name type="scientific">Treponema brennaborense (strain DSM 12168 / CIP 105900 / DD5/3)</name>
    <dbReference type="NCBI Taxonomy" id="906968"/>
    <lineage>
        <taxon>Bacteria</taxon>
        <taxon>Pseudomonadati</taxon>
        <taxon>Spirochaetota</taxon>
        <taxon>Spirochaetia</taxon>
        <taxon>Spirochaetales</taxon>
        <taxon>Treponemataceae</taxon>
        <taxon>Treponema</taxon>
    </lineage>
</organism>
<dbReference type="Gene3D" id="3.30.1240.10">
    <property type="match status" value="1"/>
</dbReference>
<dbReference type="Proteomes" id="UP000006546">
    <property type="component" value="Chromosome"/>
</dbReference>
<dbReference type="KEGG" id="tbe:Trebr_0317"/>
<proteinExistence type="predicted"/>
<dbReference type="Gene3D" id="3.40.50.1000">
    <property type="entry name" value="HAD superfamily/HAD-like"/>
    <property type="match status" value="1"/>
</dbReference>
<dbReference type="SFLD" id="SFLDS00003">
    <property type="entry name" value="Haloacid_Dehalogenase"/>
    <property type="match status" value="1"/>
</dbReference>
<dbReference type="NCBIfam" id="TIGR00099">
    <property type="entry name" value="Cof-subfamily"/>
    <property type="match status" value="1"/>
</dbReference>
<dbReference type="AlphaFoldDB" id="F4LMX8"/>
<dbReference type="SFLD" id="SFLDG01140">
    <property type="entry name" value="C2.B:_Phosphomannomutase_and_P"/>
    <property type="match status" value="1"/>
</dbReference>
<accession>F4LMX8</accession>
<gene>
    <name evidence="1" type="ordered locus">Trebr_0317</name>
</gene>
<dbReference type="PANTHER" id="PTHR10000">
    <property type="entry name" value="PHOSPHOSERINE PHOSPHATASE"/>
    <property type="match status" value="1"/>
</dbReference>
<dbReference type="STRING" id="906968.Trebr_0317"/>
<protein>
    <submittedName>
        <fullName evidence="1">Cof-like hydrolase</fullName>
    </submittedName>
</protein>
<name>F4LMX8_TREBD</name>